<comment type="caution">
    <text evidence="2">The sequence shown here is derived from an EMBL/GenBank/DDBJ whole genome shotgun (WGS) entry which is preliminary data.</text>
</comment>
<evidence type="ECO:0000313" key="3">
    <source>
        <dbReference type="Proteomes" id="UP000484015"/>
    </source>
</evidence>
<evidence type="ECO:0000259" key="1">
    <source>
        <dbReference type="Pfam" id="PF07167"/>
    </source>
</evidence>
<evidence type="ECO:0000313" key="2">
    <source>
        <dbReference type="EMBL" id="MTW04615.1"/>
    </source>
</evidence>
<proteinExistence type="predicted"/>
<dbReference type="Gene3D" id="3.40.50.1820">
    <property type="entry name" value="alpha/beta hydrolase"/>
    <property type="match status" value="1"/>
</dbReference>
<sequence length="120" mass="13756">MTDTLHAPTQCRVRHPPLLVPAWIMKYYILDLSSYDSLVRYLAERGYDVYMISWRNPGAGDRAQASIDPDAWYARAPVQQGSWWTAWESWLARRSGPDIVPVPSRSPPLCDAPGMYVHQH</sequence>
<dbReference type="InterPro" id="IPR029058">
    <property type="entry name" value="AB_hydrolase_fold"/>
</dbReference>
<organism evidence="2 3">
    <name type="scientific">Pseudoduganella ginsengisoli</name>
    <dbReference type="NCBI Taxonomy" id="1462440"/>
    <lineage>
        <taxon>Bacteria</taxon>
        <taxon>Pseudomonadati</taxon>
        <taxon>Pseudomonadota</taxon>
        <taxon>Betaproteobacteria</taxon>
        <taxon>Burkholderiales</taxon>
        <taxon>Oxalobacteraceae</taxon>
        <taxon>Telluria group</taxon>
        <taxon>Pseudoduganella</taxon>
    </lineage>
</organism>
<name>A0A6L6Q4Z5_9BURK</name>
<keyword evidence="3" id="KW-1185">Reference proteome</keyword>
<feature type="domain" description="Poly-beta-hydroxybutyrate polymerase N-terminal" evidence="1">
    <location>
        <begin position="7"/>
        <end position="42"/>
    </location>
</feature>
<dbReference type="GO" id="GO:0042619">
    <property type="term" value="P:poly-hydroxybutyrate biosynthetic process"/>
    <property type="evidence" value="ECO:0007669"/>
    <property type="project" value="InterPro"/>
</dbReference>
<dbReference type="InterPro" id="IPR010941">
    <property type="entry name" value="PhaC_N"/>
</dbReference>
<dbReference type="Pfam" id="PF07167">
    <property type="entry name" value="PhaC_N"/>
    <property type="match status" value="1"/>
</dbReference>
<reference evidence="2 3" key="1">
    <citation type="submission" date="2019-11" db="EMBL/GenBank/DDBJ databases">
        <title>Type strains purchased from KCTC, JCM and DSMZ.</title>
        <authorList>
            <person name="Lu H."/>
        </authorList>
    </citation>
    <scope>NUCLEOTIDE SEQUENCE [LARGE SCALE GENOMIC DNA]</scope>
    <source>
        <strain evidence="2 3">KCTC 42409</strain>
    </source>
</reference>
<dbReference type="RefSeq" id="WP_155440968.1">
    <property type="nucleotide sequence ID" value="NZ_WNLA01000016.1"/>
</dbReference>
<gene>
    <name evidence="2" type="ORF">GM668_21315</name>
</gene>
<dbReference type="PANTHER" id="PTHR36837">
    <property type="entry name" value="POLY(3-HYDROXYALKANOATE) POLYMERASE SUBUNIT PHAC"/>
    <property type="match status" value="1"/>
</dbReference>
<dbReference type="AlphaFoldDB" id="A0A6L6Q4Z5"/>
<accession>A0A6L6Q4Z5</accession>
<dbReference type="PANTHER" id="PTHR36837:SF2">
    <property type="entry name" value="POLY(3-HYDROXYALKANOATE) POLYMERASE SUBUNIT PHAC"/>
    <property type="match status" value="1"/>
</dbReference>
<dbReference type="EMBL" id="WNLA01000016">
    <property type="protein sequence ID" value="MTW04615.1"/>
    <property type="molecule type" value="Genomic_DNA"/>
</dbReference>
<dbReference type="OrthoDB" id="9767934at2"/>
<dbReference type="SUPFAM" id="SSF53474">
    <property type="entry name" value="alpha/beta-Hydrolases"/>
    <property type="match status" value="1"/>
</dbReference>
<protein>
    <recommendedName>
        <fullName evidence="1">Poly-beta-hydroxybutyrate polymerase N-terminal domain-containing protein</fullName>
    </recommendedName>
</protein>
<dbReference type="Proteomes" id="UP000484015">
    <property type="component" value="Unassembled WGS sequence"/>
</dbReference>
<dbReference type="InterPro" id="IPR051321">
    <property type="entry name" value="PHA/PHB_synthase"/>
</dbReference>